<dbReference type="SUPFAM" id="SSF109709">
    <property type="entry name" value="KorB DNA-binding domain-like"/>
    <property type="match status" value="1"/>
</dbReference>
<dbReference type="Gene3D" id="3.40.50.1390">
    <property type="entry name" value="Resolvase, N-terminal catalytic domain"/>
    <property type="match status" value="1"/>
</dbReference>
<dbReference type="InterPro" id="IPR050639">
    <property type="entry name" value="SSR_resolvase"/>
</dbReference>
<dbReference type="CDD" id="cd03768">
    <property type="entry name" value="SR_ResInv"/>
    <property type="match status" value="1"/>
</dbReference>
<dbReference type="InterPro" id="IPR036162">
    <property type="entry name" value="Resolvase-like_N_sf"/>
</dbReference>
<dbReference type="GO" id="GO:0000150">
    <property type="term" value="F:DNA strand exchange activity"/>
    <property type="evidence" value="ECO:0007669"/>
    <property type="project" value="InterPro"/>
</dbReference>
<evidence type="ECO:0000313" key="4">
    <source>
        <dbReference type="EMBL" id="PJK28821.1"/>
    </source>
</evidence>
<dbReference type="Gene3D" id="3.90.1750.20">
    <property type="entry name" value="Putative Large Serine Recombinase, Chain B, Domain 2"/>
    <property type="match status" value="1"/>
</dbReference>
<organism evidence="4 5">
    <name type="scientific">Minwuia thermotolerans</name>
    <dbReference type="NCBI Taxonomy" id="2056226"/>
    <lineage>
        <taxon>Bacteria</taxon>
        <taxon>Pseudomonadati</taxon>
        <taxon>Pseudomonadota</taxon>
        <taxon>Alphaproteobacteria</taxon>
        <taxon>Minwuiales</taxon>
        <taxon>Minwuiaceae</taxon>
        <taxon>Minwuia</taxon>
    </lineage>
</organism>
<dbReference type="AlphaFoldDB" id="A0A2M9FZC3"/>
<dbReference type="InterPro" id="IPR011109">
    <property type="entry name" value="DNA_bind_recombinase_dom"/>
</dbReference>
<evidence type="ECO:0000313" key="5">
    <source>
        <dbReference type="Proteomes" id="UP000229498"/>
    </source>
</evidence>
<dbReference type="GO" id="GO:0003677">
    <property type="term" value="F:DNA binding"/>
    <property type="evidence" value="ECO:0007669"/>
    <property type="project" value="InterPro"/>
</dbReference>
<dbReference type="InterPro" id="IPR006119">
    <property type="entry name" value="Resolv_N"/>
</dbReference>
<evidence type="ECO:0000259" key="3">
    <source>
        <dbReference type="PROSITE" id="PS51737"/>
    </source>
</evidence>
<dbReference type="PANTHER" id="PTHR30461:SF23">
    <property type="entry name" value="DNA RECOMBINASE-RELATED"/>
    <property type="match status" value="1"/>
</dbReference>
<gene>
    <name evidence="4" type="ORF">CVT23_15955</name>
</gene>
<sequence length="634" mass="70149">MQRQQAGDRPGAIRTRLSAVGRPSSLRRTRTKVVAERGRQGGGRSGASQDSNRSTARALVGGRSVRCAIYTRKSTEEGLDQAFNSLDAQREACAAYIRSQQHEGWMELPTHYDDGGFSGGSMDRPALAALLDDIRAGRIDTVVVYKVDRLTRSLADFARIVELFEGQGVSFVSVTQQFNTTTSMGRLTLNVLLSFAQFEREVTAERIRDKIAASKKKGMWMGGAVPIGYRVEDRKLVIDAEAAATVRRIFELYLGLGSVREVKAACDGQGIVTSIRTSRSGRMTGGASFSRGHLYWLLRNPIYIGRVKHRGQTYEGEHEPIIEMAMWAAVQQKLDASARFHIASSAPSDTHLFRKRFVDGAGRPLHATKTSKNGRHYFYYTSRGLMVPGGEKERGWRVPAGQLDTLIIRQLAKALGDPIELARLLDPEDMLGLEPAVIADRSTCIRDVLSRPNDAPARNLLALLVRRIRLLDDGIEIELCRDQLCSGAGEAERSQRGEAWSDRQGSAEQSPTVLLRLPVRLGRRSSGARLLVDASPERQACPDQALIELVARAHRWNRMLGTVEAASIRDIAAREHVEESEISRVIALSCLAPDIIDAILDGLHPPDLTANRLKRMSRLPLDWSAQRRLLGFET</sequence>
<reference evidence="4 5" key="1">
    <citation type="submission" date="2017-11" db="EMBL/GenBank/DDBJ databases">
        <title>Draft genome sequence of Rhizobiales bacterium SY3-13.</title>
        <authorList>
            <person name="Sun C."/>
        </authorList>
    </citation>
    <scope>NUCLEOTIDE SEQUENCE [LARGE SCALE GENOMIC DNA]</scope>
    <source>
        <strain evidence="4 5">SY3-13</strain>
    </source>
</reference>
<dbReference type="PANTHER" id="PTHR30461">
    <property type="entry name" value="DNA-INVERTASE FROM LAMBDOID PROPHAGE"/>
    <property type="match status" value="1"/>
</dbReference>
<feature type="domain" description="Recombinase" evidence="3">
    <location>
        <begin position="226"/>
        <end position="340"/>
    </location>
</feature>
<dbReference type="SMART" id="SM00857">
    <property type="entry name" value="Resolvase"/>
    <property type="match status" value="1"/>
</dbReference>
<protein>
    <recommendedName>
        <fullName evidence="6">Recombinase family protein</fullName>
    </recommendedName>
</protein>
<keyword evidence="5" id="KW-1185">Reference proteome</keyword>
<dbReference type="SUPFAM" id="SSF53041">
    <property type="entry name" value="Resolvase-like"/>
    <property type="match status" value="1"/>
</dbReference>
<dbReference type="PROSITE" id="PS51737">
    <property type="entry name" value="RECOMBINASE_DNA_BIND"/>
    <property type="match status" value="1"/>
</dbReference>
<dbReference type="EMBL" id="PHIG01000039">
    <property type="protein sequence ID" value="PJK28821.1"/>
    <property type="molecule type" value="Genomic_DNA"/>
</dbReference>
<dbReference type="Proteomes" id="UP000229498">
    <property type="component" value="Unassembled WGS sequence"/>
</dbReference>
<dbReference type="PROSITE" id="PS51736">
    <property type="entry name" value="RECOMBINASES_3"/>
    <property type="match status" value="1"/>
</dbReference>
<dbReference type="Pfam" id="PF00239">
    <property type="entry name" value="Resolvase"/>
    <property type="match status" value="1"/>
</dbReference>
<accession>A0A2M9FZC3</accession>
<name>A0A2M9FZC3_9PROT</name>
<dbReference type="InterPro" id="IPR038109">
    <property type="entry name" value="DNA_bind_recomb_sf"/>
</dbReference>
<feature type="domain" description="Resolvase/invertase-type recombinase catalytic" evidence="2">
    <location>
        <begin position="66"/>
        <end position="218"/>
    </location>
</feature>
<proteinExistence type="predicted"/>
<comment type="caution">
    <text evidence="4">The sequence shown here is derived from an EMBL/GenBank/DDBJ whole genome shotgun (WGS) entry which is preliminary data.</text>
</comment>
<evidence type="ECO:0008006" key="6">
    <source>
        <dbReference type="Google" id="ProtNLM"/>
    </source>
</evidence>
<evidence type="ECO:0000259" key="2">
    <source>
        <dbReference type="PROSITE" id="PS51736"/>
    </source>
</evidence>
<evidence type="ECO:0000256" key="1">
    <source>
        <dbReference type="SAM" id="MobiDB-lite"/>
    </source>
</evidence>
<dbReference type="Pfam" id="PF07508">
    <property type="entry name" value="Recombinase"/>
    <property type="match status" value="1"/>
</dbReference>
<feature type="region of interest" description="Disordered" evidence="1">
    <location>
        <begin position="1"/>
        <end position="58"/>
    </location>
</feature>